<keyword evidence="2" id="KW-1185">Reference proteome</keyword>
<sequence>MTKNYLNTSQNNQIRQIIGLKPRRHLINVLNSLKNMYYVIEKDLKLQFIQENGLTDSVKLCLSKINDSSYFNLN</sequence>
<reference evidence="1 2" key="1">
    <citation type="journal article" date="2018" name="Sci. Rep.">
        <title>Genomic signatures of local adaptation to the degree of environmental predictability in rotifers.</title>
        <authorList>
            <person name="Franch-Gras L."/>
            <person name="Hahn C."/>
            <person name="Garcia-Roger E.M."/>
            <person name="Carmona M.J."/>
            <person name="Serra M."/>
            <person name="Gomez A."/>
        </authorList>
    </citation>
    <scope>NUCLEOTIDE SEQUENCE [LARGE SCALE GENOMIC DNA]</scope>
    <source>
        <strain evidence="1">HYR1</strain>
    </source>
</reference>
<evidence type="ECO:0000313" key="2">
    <source>
        <dbReference type="Proteomes" id="UP000276133"/>
    </source>
</evidence>
<dbReference type="Proteomes" id="UP000276133">
    <property type="component" value="Unassembled WGS sequence"/>
</dbReference>
<evidence type="ECO:0000313" key="1">
    <source>
        <dbReference type="EMBL" id="RMZ97659.1"/>
    </source>
</evidence>
<name>A0A3M7PF66_BRAPC</name>
<dbReference type="EMBL" id="REGN01011266">
    <property type="protein sequence ID" value="RMZ97659.1"/>
    <property type="molecule type" value="Genomic_DNA"/>
</dbReference>
<dbReference type="AlphaFoldDB" id="A0A3M7PF66"/>
<accession>A0A3M7PF66</accession>
<comment type="caution">
    <text evidence="1">The sequence shown here is derived from an EMBL/GenBank/DDBJ whole genome shotgun (WGS) entry which is preliminary data.</text>
</comment>
<proteinExistence type="predicted"/>
<gene>
    <name evidence="1" type="ORF">BpHYR1_033442</name>
</gene>
<protein>
    <submittedName>
        <fullName evidence="1">Uncharacterized protein</fullName>
    </submittedName>
</protein>
<organism evidence="1 2">
    <name type="scientific">Brachionus plicatilis</name>
    <name type="common">Marine rotifer</name>
    <name type="synonym">Brachionus muelleri</name>
    <dbReference type="NCBI Taxonomy" id="10195"/>
    <lineage>
        <taxon>Eukaryota</taxon>
        <taxon>Metazoa</taxon>
        <taxon>Spiralia</taxon>
        <taxon>Gnathifera</taxon>
        <taxon>Rotifera</taxon>
        <taxon>Eurotatoria</taxon>
        <taxon>Monogononta</taxon>
        <taxon>Pseudotrocha</taxon>
        <taxon>Ploima</taxon>
        <taxon>Brachionidae</taxon>
        <taxon>Brachionus</taxon>
    </lineage>
</organism>